<dbReference type="EMBL" id="JBHSFQ010000025">
    <property type="protein sequence ID" value="MFC4564537.1"/>
    <property type="molecule type" value="Genomic_DNA"/>
</dbReference>
<dbReference type="RefSeq" id="WP_378577741.1">
    <property type="nucleotide sequence ID" value="NZ_JBHSFQ010000025.1"/>
</dbReference>
<evidence type="ECO:0000313" key="3">
    <source>
        <dbReference type="Proteomes" id="UP001595923"/>
    </source>
</evidence>
<organism evidence="2 3">
    <name type="scientific">Nocardiopsis mangrovi</name>
    <dbReference type="NCBI Taxonomy" id="1179818"/>
    <lineage>
        <taxon>Bacteria</taxon>
        <taxon>Bacillati</taxon>
        <taxon>Actinomycetota</taxon>
        <taxon>Actinomycetes</taxon>
        <taxon>Streptosporangiales</taxon>
        <taxon>Nocardiopsidaceae</taxon>
        <taxon>Nocardiopsis</taxon>
    </lineage>
</organism>
<sequence>MSRKASPERKRFGRDLRAARERAGMSQAQVARALNVVQSAVSGWETGVRGMRLDHARLLDDQFGSAGAVVRSWSKANAARSLPEWYEEVEQLEGVITELREYQSQVIPGLIQTEGYIRAVLKDTGPWVTNSELDEMVRSRLRRQRILEKEAHPLVSMVVDETAVHRRFGGRAVLSEQLARVLDLVERGVIRFQVFPGGAECHPGASGPFRIYLFPDKPMVASAEHMEGEKLLDEMIHVQRCTTIFGILQSEALSTRTSAELVRKVKEELDDDA</sequence>
<comment type="caution">
    <text evidence="2">The sequence shown here is derived from an EMBL/GenBank/DDBJ whole genome shotgun (WGS) entry which is preliminary data.</text>
</comment>
<dbReference type="Gene3D" id="1.10.260.40">
    <property type="entry name" value="lambda repressor-like DNA-binding domains"/>
    <property type="match status" value="1"/>
</dbReference>
<dbReference type="CDD" id="cd00093">
    <property type="entry name" value="HTH_XRE"/>
    <property type="match status" value="1"/>
</dbReference>
<gene>
    <name evidence="2" type="ORF">ACFO4E_21990</name>
</gene>
<dbReference type="Pfam" id="PF19054">
    <property type="entry name" value="DUF5753"/>
    <property type="match status" value="1"/>
</dbReference>
<name>A0ABV9E1H6_9ACTN</name>
<reference evidence="3" key="1">
    <citation type="journal article" date="2019" name="Int. J. Syst. Evol. Microbiol.">
        <title>The Global Catalogue of Microorganisms (GCM) 10K type strain sequencing project: providing services to taxonomists for standard genome sequencing and annotation.</title>
        <authorList>
            <consortium name="The Broad Institute Genomics Platform"/>
            <consortium name="The Broad Institute Genome Sequencing Center for Infectious Disease"/>
            <person name="Wu L."/>
            <person name="Ma J."/>
        </authorList>
    </citation>
    <scope>NUCLEOTIDE SEQUENCE [LARGE SCALE GENOMIC DNA]</scope>
    <source>
        <strain evidence="3">XZYJ18</strain>
    </source>
</reference>
<dbReference type="InterPro" id="IPR010982">
    <property type="entry name" value="Lambda_DNA-bd_dom_sf"/>
</dbReference>
<dbReference type="PROSITE" id="PS50943">
    <property type="entry name" value="HTH_CROC1"/>
    <property type="match status" value="1"/>
</dbReference>
<dbReference type="Pfam" id="PF13560">
    <property type="entry name" value="HTH_31"/>
    <property type="match status" value="1"/>
</dbReference>
<keyword evidence="3" id="KW-1185">Reference proteome</keyword>
<dbReference type="SUPFAM" id="SSF47413">
    <property type="entry name" value="lambda repressor-like DNA-binding domains"/>
    <property type="match status" value="1"/>
</dbReference>
<accession>A0ABV9E1H6</accession>
<dbReference type="Proteomes" id="UP001595923">
    <property type="component" value="Unassembled WGS sequence"/>
</dbReference>
<dbReference type="SMART" id="SM00530">
    <property type="entry name" value="HTH_XRE"/>
    <property type="match status" value="1"/>
</dbReference>
<evidence type="ECO:0000259" key="1">
    <source>
        <dbReference type="PROSITE" id="PS50943"/>
    </source>
</evidence>
<feature type="domain" description="HTH cro/C1-type" evidence="1">
    <location>
        <begin position="16"/>
        <end position="49"/>
    </location>
</feature>
<protein>
    <submittedName>
        <fullName evidence="2">Helix-turn-helix domain-containing protein</fullName>
    </submittedName>
</protein>
<dbReference type="InterPro" id="IPR001387">
    <property type="entry name" value="Cro/C1-type_HTH"/>
</dbReference>
<dbReference type="InterPro" id="IPR043917">
    <property type="entry name" value="DUF5753"/>
</dbReference>
<evidence type="ECO:0000313" key="2">
    <source>
        <dbReference type="EMBL" id="MFC4564537.1"/>
    </source>
</evidence>
<proteinExistence type="predicted"/>